<protein>
    <submittedName>
        <fullName evidence="1">Uncharacterized protein</fullName>
    </submittedName>
</protein>
<accession>A0ABD1XND6</accession>
<dbReference type="Proteomes" id="UP001605036">
    <property type="component" value="Unassembled WGS sequence"/>
</dbReference>
<dbReference type="AlphaFoldDB" id="A0ABD1XND6"/>
<dbReference type="EMBL" id="JBHFFA010000008">
    <property type="protein sequence ID" value="KAL2610274.1"/>
    <property type="molecule type" value="Genomic_DNA"/>
</dbReference>
<organism evidence="1 2">
    <name type="scientific">Riccia fluitans</name>
    <dbReference type="NCBI Taxonomy" id="41844"/>
    <lineage>
        <taxon>Eukaryota</taxon>
        <taxon>Viridiplantae</taxon>
        <taxon>Streptophyta</taxon>
        <taxon>Embryophyta</taxon>
        <taxon>Marchantiophyta</taxon>
        <taxon>Marchantiopsida</taxon>
        <taxon>Marchantiidae</taxon>
        <taxon>Marchantiales</taxon>
        <taxon>Ricciaceae</taxon>
        <taxon>Riccia</taxon>
    </lineage>
</organism>
<sequence>MASATSLCVSTPSLVNLRTGGRSRTRIGGVLGSSPIRRVRSLKVNASLAGQRNASSENFGRGFFLMLESVVGRFEQMCEKLGNAMPKFEPHTAEEMQLLTALKGRMVCAAAPVFFAAISQSAPVNTPLTVVASGMAKWLELYSGVLMSETGAISRLIVE</sequence>
<comment type="caution">
    <text evidence="1">The sequence shown here is derived from an EMBL/GenBank/DDBJ whole genome shotgun (WGS) entry which is preliminary data.</text>
</comment>
<keyword evidence="2" id="KW-1185">Reference proteome</keyword>
<proteinExistence type="predicted"/>
<reference evidence="1 2" key="1">
    <citation type="submission" date="2024-09" db="EMBL/GenBank/DDBJ databases">
        <title>Chromosome-scale assembly of Riccia fluitans.</title>
        <authorList>
            <person name="Paukszto L."/>
            <person name="Sawicki J."/>
            <person name="Karawczyk K."/>
            <person name="Piernik-Szablinska J."/>
            <person name="Szczecinska M."/>
            <person name="Mazdziarz M."/>
        </authorList>
    </citation>
    <scope>NUCLEOTIDE SEQUENCE [LARGE SCALE GENOMIC DNA]</scope>
    <source>
        <strain evidence="1">Rf_01</strain>
        <tissue evidence="1">Aerial parts of the thallus</tissue>
    </source>
</reference>
<evidence type="ECO:0000313" key="2">
    <source>
        <dbReference type="Proteomes" id="UP001605036"/>
    </source>
</evidence>
<evidence type="ECO:0000313" key="1">
    <source>
        <dbReference type="EMBL" id="KAL2610274.1"/>
    </source>
</evidence>
<name>A0ABD1XND6_9MARC</name>
<gene>
    <name evidence="1" type="ORF">R1flu_028847</name>
</gene>